<feature type="compositionally biased region" description="Polar residues" evidence="1">
    <location>
        <begin position="172"/>
        <end position="196"/>
    </location>
</feature>
<feature type="compositionally biased region" description="Low complexity" evidence="1">
    <location>
        <begin position="284"/>
        <end position="320"/>
    </location>
</feature>
<evidence type="ECO:0000256" key="1">
    <source>
        <dbReference type="SAM" id="MobiDB-lite"/>
    </source>
</evidence>
<dbReference type="GeneID" id="63922225"/>
<sequence length="359" mass="38885">MDPDPHSKLSATNAIATLRSNFRTSTQALKTLEQYLRHLENLLLEELGREEFERRLECLILRDQRDGESLFIPEDTLISRKRRGSSSTEMGSEMKKKVRVDSAVSDLGRSIFDGGGRLHSDSPDLSPKSARNTPVPWELPAVDAQQTRTTTTAVKQTARHPIVAPRSRPPRGSQSVMLPNKQPSSNFHSGSQSTLLLNLHPSPDFNSGSSSPLKRGSSMSTVYSTTKQSSPASSRRDSVQSDKAASKQSHSGSLSSIRNSPLPGPKSSNSARHSTAHALPKRPVVPSAPGSSSSIKQPPSLKSKSSSSSSSDRSALSSRQGLSLANKSTFGSSRLALSSEQQQQQPLSLTRKPWRASKK</sequence>
<dbReference type="EMBL" id="KL584854">
    <property type="protein sequence ID" value="KEQ58557.1"/>
    <property type="molecule type" value="Genomic_DNA"/>
</dbReference>
<feature type="compositionally biased region" description="Polar residues" evidence="1">
    <location>
        <begin position="241"/>
        <end position="259"/>
    </location>
</feature>
<accession>A0A074VLL3</accession>
<gene>
    <name evidence="2" type="ORF">M437DRAFT_88523</name>
</gene>
<organism evidence="2 3">
    <name type="scientific">Aureobasidium melanogenum (strain CBS 110374)</name>
    <name type="common">Aureobasidium pullulans var. melanogenum</name>
    <dbReference type="NCBI Taxonomy" id="1043003"/>
    <lineage>
        <taxon>Eukaryota</taxon>
        <taxon>Fungi</taxon>
        <taxon>Dikarya</taxon>
        <taxon>Ascomycota</taxon>
        <taxon>Pezizomycotina</taxon>
        <taxon>Dothideomycetes</taxon>
        <taxon>Dothideomycetidae</taxon>
        <taxon>Dothideales</taxon>
        <taxon>Saccotheciaceae</taxon>
        <taxon>Aureobasidium</taxon>
    </lineage>
</organism>
<feature type="region of interest" description="Disordered" evidence="1">
    <location>
        <begin position="81"/>
        <end position="100"/>
    </location>
</feature>
<dbReference type="Proteomes" id="UP000030672">
    <property type="component" value="Unassembled WGS sequence"/>
</dbReference>
<feature type="compositionally biased region" description="Polar residues" evidence="1">
    <location>
        <begin position="321"/>
        <end position="331"/>
    </location>
</feature>
<feature type="compositionally biased region" description="Polar residues" evidence="1">
    <location>
        <begin position="221"/>
        <end position="233"/>
    </location>
</feature>
<evidence type="ECO:0000313" key="2">
    <source>
        <dbReference type="EMBL" id="KEQ58557.1"/>
    </source>
</evidence>
<protein>
    <submittedName>
        <fullName evidence="2">Uncharacterized protein</fullName>
    </submittedName>
</protein>
<feature type="region of interest" description="Disordered" evidence="1">
    <location>
        <begin position="111"/>
        <end position="359"/>
    </location>
</feature>
<dbReference type="AlphaFoldDB" id="A0A074VLL3"/>
<dbReference type="RefSeq" id="XP_040875580.1">
    <property type="nucleotide sequence ID" value="XM_041028852.1"/>
</dbReference>
<evidence type="ECO:0000313" key="3">
    <source>
        <dbReference type="Proteomes" id="UP000030672"/>
    </source>
</evidence>
<reference evidence="2 3" key="1">
    <citation type="journal article" date="2014" name="BMC Genomics">
        <title>Genome sequencing of four Aureobasidium pullulans varieties: biotechnological potential, stress tolerance, and description of new species.</title>
        <authorList>
            <person name="Gostin Ar C."/>
            <person name="Ohm R.A."/>
            <person name="Kogej T."/>
            <person name="Sonjak S."/>
            <person name="Turk M."/>
            <person name="Zajc J."/>
            <person name="Zalar P."/>
            <person name="Grube M."/>
            <person name="Sun H."/>
            <person name="Han J."/>
            <person name="Sharma A."/>
            <person name="Chiniquy J."/>
            <person name="Ngan C.Y."/>
            <person name="Lipzen A."/>
            <person name="Barry K."/>
            <person name="Grigoriev I.V."/>
            <person name="Gunde-Cimerman N."/>
        </authorList>
    </citation>
    <scope>NUCLEOTIDE SEQUENCE [LARGE SCALE GENOMIC DNA]</scope>
    <source>
        <strain evidence="2 3">CBS 110374</strain>
    </source>
</reference>
<feature type="compositionally biased region" description="Low complexity" evidence="1">
    <location>
        <begin position="332"/>
        <end position="349"/>
    </location>
</feature>
<feature type="compositionally biased region" description="Low complexity" evidence="1">
    <location>
        <begin position="207"/>
        <end position="220"/>
    </location>
</feature>
<name>A0A074VLL3_AURM1</name>
<keyword evidence="3" id="KW-1185">Reference proteome</keyword>
<dbReference type="HOGENOM" id="CLU_771542_0_0_1"/>
<feature type="compositionally biased region" description="Low complexity" evidence="1">
    <location>
        <begin position="144"/>
        <end position="156"/>
    </location>
</feature>
<proteinExistence type="predicted"/>